<dbReference type="Pfam" id="PF01921">
    <property type="entry name" value="tRNA-synt_1f"/>
    <property type="match status" value="1"/>
</dbReference>
<evidence type="ECO:0000313" key="12">
    <source>
        <dbReference type="Proteomes" id="UP001500603"/>
    </source>
</evidence>
<dbReference type="EMBL" id="BAABJM010000002">
    <property type="protein sequence ID" value="GAA5054860.1"/>
    <property type="molecule type" value="Genomic_DNA"/>
</dbReference>
<accession>A0ABP9KBD5</accession>
<dbReference type="PANTHER" id="PTHR37940:SF1">
    <property type="entry name" value="LYSINE--TRNA LIGASE"/>
    <property type="match status" value="1"/>
</dbReference>
<evidence type="ECO:0000256" key="4">
    <source>
        <dbReference type="ARBA" id="ARBA00022598"/>
    </source>
</evidence>
<dbReference type="Gene3D" id="6.10.20.10">
    <property type="entry name" value="Lysine tRNA ligase, stem contact fold domain"/>
    <property type="match status" value="1"/>
</dbReference>
<dbReference type="InterPro" id="IPR001412">
    <property type="entry name" value="aa-tRNA-synth_I_CS"/>
</dbReference>
<keyword evidence="12" id="KW-1185">Reference proteome</keyword>
<evidence type="ECO:0000256" key="1">
    <source>
        <dbReference type="ARBA" id="ARBA00004496"/>
    </source>
</evidence>
<dbReference type="InterPro" id="IPR008925">
    <property type="entry name" value="aa_tRNA-synth_I_cd-bd_sf"/>
</dbReference>
<keyword evidence="5 10" id="KW-0547">Nucleotide-binding</keyword>
<keyword evidence="7 10" id="KW-0648">Protein biosynthesis</keyword>
<comment type="caution">
    <text evidence="11">The sequence shown here is derived from an EMBL/GenBank/DDBJ whole genome shotgun (WGS) entry which is preliminary data.</text>
</comment>
<keyword evidence="4 10" id="KW-0436">Ligase</keyword>
<dbReference type="SUPFAM" id="SSF48163">
    <property type="entry name" value="An anticodon-binding domain of class I aminoacyl-tRNA synthetases"/>
    <property type="match status" value="1"/>
</dbReference>
<gene>
    <name evidence="11" type="primary">lysS_2</name>
    <name evidence="10" type="synonym">lysS</name>
    <name evidence="11" type="ORF">GCM10023318_30280</name>
</gene>
<reference evidence="12" key="1">
    <citation type="journal article" date="2019" name="Int. J. Syst. Evol. Microbiol.">
        <title>The Global Catalogue of Microorganisms (GCM) 10K type strain sequencing project: providing services to taxonomists for standard genome sequencing and annotation.</title>
        <authorList>
            <consortium name="The Broad Institute Genomics Platform"/>
            <consortium name="The Broad Institute Genome Sequencing Center for Infectious Disease"/>
            <person name="Wu L."/>
            <person name="Ma J."/>
        </authorList>
    </citation>
    <scope>NUCLEOTIDE SEQUENCE [LARGE SCALE GENOMIC DNA]</scope>
    <source>
        <strain evidence="12">JCM 18298</strain>
    </source>
</reference>
<keyword evidence="3 10" id="KW-0963">Cytoplasm</keyword>
<feature type="short sequence motif" description="'KMSKS' region" evidence="10">
    <location>
        <begin position="304"/>
        <end position="308"/>
    </location>
</feature>
<dbReference type="Gene3D" id="1.10.10.350">
    <property type="match status" value="1"/>
</dbReference>
<dbReference type="Gene3D" id="3.40.50.620">
    <property type="entry name" value="HUPs"/>
    <property type="match status" value="2"/>
</dbReference>
<dbReference type="Proteomes" id="UP001500603">
    <property type="component" value="Unassembled WGS sequence"/>
</dbReference>
<feature type="short sequence motif" description="'HIGH' region" evidence="10">
    <location>
        <begin position="48"/>
        <end position="56"/>
    </location>
</feature>
<dbReference type="InterPro" id="IPR020751">
    <property type="entry name" value="aa-tRNA-synth_I_codon-bd_sub2"/>
</dbReference>
<evidence type="ECO:0000256" key="3">
    <source>
        <dbReference type="ARBA" id="ARBA00022490"/>
    </source>
</evidence>
<comment type="similarity">
    <text evidence="2 10">Belongs to the class-I aminoacyl-tRNA synthetase family.</text>
</comment>
<dbReference type="PROSITE" id="PS00178">
    <property type="entry name" value="AA_TRNA_LIGASE_I"/>
    <property type="match status" value="1"/>
</dbReference>
<evidence type="ECO:0000256" key="2">
    <source>
        <dbReference type="ARBA" id="ARBA00005594"/>
    </source>
</evidence>
<keyword evidence="6 10" id="KW-0067">ATP-binding</keyword>
<sequence length="564" mass="62093">MHSTKKADNPGAAVDAEASWIRRVADAAIEHAREAGSSTIVCASGISPSGPIHLGNLREVMTAHLVAEEIKARGLAAEHIHSWDDYDRFRKVPAGLPAEWNAHIGKPLAAVPDPYGRSDSYAAHFITRFTAALQRLGVRMREIRQSEQYPAGTYNASIRQAMDHRAEAFDILERFQTEGRHERSVEDRKAAYYPFKPYCEECGKDLTEVTAWAEGVVSYRCRCGHQDRMSIADGARISGKLVWKLDWPMRWAFEGVDFEPAGEDHHAPTSSFASGRELVGELFDGTAPSTTVYSFVGLAGGKSKMSGSAGGAATPDDALGILEPVMVRWLYARRLPAQSFTIDMSPSAIVRLYDEWDRYTVRAQSPDASGVEAHLHQTCVETSTGPVEHTARPVSFRLLSSAADITDANPEQIERLVRPQLEADGASLPDDTALLAELEPRLHNAVNYARSLPPEDRTVIRTTFNAEAWSNMDDKSRDGVRILNARMTEAWTLDGLTTSVYAVPKLLEGLAEDADPTPELKKAQRTFFKALYQLLCSSDTGPRLPTLLLSIGPERARELLGHEA</sequence>
<dbReference type="PANTHER" id="PTHR37940">
    <property type="entry name" value="LYSINE--TRNA LIGASE"/>
    <property type="match status" value="1"/>
</dbReference>
<proteinExistence type="inferred from homology"/>
<comment type="caution">
    <text evidence="10">Lacks conserved residue(s) required for the propagation of feature annotation.</text>
</comment>
<evidence type="ECO:0000256" key="7">
    <source>
        <dbReference type="ARBA" id="ARBA00022917"/>
    </source>
</evidence>
<dbReference type="HAMAP" id="MF_00177">
    <property type="entry name" value="Lys_tRNA_synth_class1"/>
    <property type="match status" value="1"/>
</dbReference>
<comment type="subcellular location">
    <subcellularLocation>
        <location evidence="1 10">Cytoplasm</location>
    </subcellularLocation>
</comment>
<keyword evidence="8 10" id="KW-0030">Aminoacyl-tRNA synthetase</keyword>
<dbReference type="InterPro" id="IPR014729">
    <property type="entry name" value="Rossmann-like_a/b/a_fold"/>
</dbReference>
<dbReference type="InterPro" id="IPR002904">
    <property type="entry name" value="Lys-tRNA-ligase"/>
</dbReference>
<evidence type="ECO:0000256" key="8">
    <source>
        <dbReference type="ARBA" id="ARBA00023146"/>
    </source>
</evidence>
<evidence type="ECO:0000256" key="5">
    <source>
        <dbReference type="ARBA" id="ARBA00022741"/>
    </source>
</evidence>
<evidence type="ECO:0000313" key="11">
    <source>
        <dbReference type="EMBL" id="GAA5054860.1"/>
    </source>
</evidence>
<dbReference type="InterPro" id="IPR042078">
    <property type="entry name" value="Lys-tRNA-ligase_SC_fold"/>
</dbReference>
<dbReference type="EC" id="6.1.1.6" evidence="10"/>
<dbReference type="RefSeq" id="WP_345495978.1">
    <property type="nucleotide sequence ID" value="NZ_BAABJM010000002.1"/>
</dbReference>
<evidence type="ECO:0000256" key="10">
    <source>
        <dbReference type="HAMAP-Rule" id="MF_00177"/>
    </source>
</evidence>
<organism evidence="11 12">
    <name type="scientific">Nocardia callitridis</name>
    <dbReference type="NCBI Taxonomy" id="648753"/>
    <lineage>
        <taxon>Bacteria</taxon>
        <taxon>Bacillati</taxon>
        <taxon>Actinomycetota</taxon>
        <taxon>Actinomycetes</taxon>
        <taxon>Mycobacteriales</taxon>
        <taxon>Nocardiaceae</taxon>
        <taxon>Nocardia</taxon>
    </lineage>
</organism>
<comment type="catalytic activity">
    <reaction evidence="9 10">
        <text>tRNA(Lys) + L-lysine + ATP = L-lysyl-tRNA(Lys) + AMP + diphosphate</text>
        <dbReference type="Rhea" id="RHEA:20792"/>
        <dbReference type="Rhea" id="RHEA-COMP:9696"/>
        <dbReference type="Rhea" id="RHEA-COMP:9697"/>
        <dbReference type="ChEBI" id="CHEBI:30616"/>
        <dbReference type="ChEBI" id="CHEBI:32551"/>
        <dbReference type="ChEBI" id="CHEBI:33019"/>
        <dbReference type="ChEBI" id="CHEBI:78442"/>
        <dbReference type="ChEBI" id="CHEBI:78529"/>
        <dbReference type="ChEBI" id="CHEBI:456215"/>
        <dbReference type="EC" id="6.1.1.6"/>
    </reaction>
</comment>
<dbReference type="NCBIfam" id="TIGR00467">
    <property type="entry name" value="lysS_arch"/>
    <property type="match status" value="1"/>
</dbReference>
<evidence type="ECO:0000256" key="9">
    <source>
        <dbReference type="ARBA" id="ARBA00048573"/>
    </source>
</evidence>
<protein>
    <recommendedName>
        <fullName evidence="10">Lysine--tRNA ligase</fullName>
        <ecNumber evidence="10">6.1.1.6</ecNumber>
    </recommendedName>
    <alternativeName>
        <fullName evidence="10">Lysyl-tRNA synthetase</fullName>
        <shortName evidence="10">LysRS</shortName>
    </alternativeName>
</protein>
<dbReference type="SUPFAM" id="SSF52374">
    <property type="entry name" value="Nucleotidylyl transferase"/>
    <property type="match status" value="1"/>
</dbReference>
<name>A0ABP9KBD5_9NOCA</name>
<dbReference type="GO" id="GO:0016874">
    <property type="term" value="F:ligase activity"/>
    <property type="evidence" value="ECO:0007669"/>
    <property type="project" value="UniProtKB-KW"/>
</dbReference>
<evidence type="ECO:0000256" key="6">
    <source>
        <dbReference type="ARBA" id="ARBA00022840"/>
    </source>
</evidence>